<sequence length="92" mass="10598">MVDVPHLNSIVKRDLREKMQPWQIAALSPSHQKRLVWDSAPLSMNYVVQVVHVHDNASPVDTASDDIMRIMELFARRLQHVTRLQVCSLTLN</sequence>
<dbReference type="Proteomes" id="UP000054047">
    <property type="component" value="Unassembled WGS sequence"/>
</dbReference>
<dbReference type="EMBL" id="KN791419">
    <property type="protein sequence ID" value="KIH42883.1"/>
    <property type="molecule type" value="Genomic_DNA"/>
</dbReference>
<accession>A0A0C2BGN0</accession>
<evidence type="ECO:0000313" key="1">
    <source>
        <dbReference type="EMBL" id="KIH42883.1"/>
    </source>
</evidence>
<keyword evidence="2" id="KW-1185">Reference proteome</keyword>
<proteinExistence type="predicted"/>
<evidence type="ECO:0000313" key="2">
    <source>
        <dbReference type="Proteomes" id="UP000054047"/>
    </source>
</evidence>
<name>A0A0C2BGN0_9BILA</name>
<gene>
    <name evidence="1" type="ORF">ANCDUO_27126</name>
</gene>
<reference evidence="1 2" key="1">
    <citation type="submission" date="2013-12" db="EMBL/GenBank/DDBJ databases">
        <title>Draft genome of the parsitic nematode Ancylostoma duodenale.</title>
        <authorList>
            <person name="Mitreva M."/>
        </authorList>
    </citation>
    <scope>NUCLEOTIDE SEQUENCE [LARGE SCALE GENOMIC DNA]</scope>
    <source>
        <strain evidence="1 2">Zhejiang</strain>
    </source>
</reference>
<organism evidence="1 2">
    <name type="scientific">Ancylostoma duodenale</name>
    <dbReference type="NCBI Taxonomy" id="51022"/>
    <lineage>
        <taxon>Eukaryota</taxon>
        <taxon>Metazoa</taxon>
        <taxon>Ecdysozoa</taxon>
        <taxon>Nematoda</taxon>
        <taxon>Chromadorea</taxon>
        <taxon>Rhabditida</taxon>
        <taxon>Rhabditina</taxon>
        <taxon>Rhabditomorpha</taxon>
        <taxon>Strongyloidea</taxon>
        <taxon>Ancylostomatidae</taxon>
        <taxon>Ancylostomatinae</taxon>
        <taxon>Ancylostoma</taxon>
    </lineage>
</organism>
<protein>
    <submittedName>
        <fullName evidence="1">Uncharacterized protein</fullName>
    </submittedName>
</protein>
<dbReference type="OrthoDB" id="5839890at2759"/>
<dbReference type="AlphaFoldDB" id="A0A0C2BGN0"/>